<proteinExistence type="predicted"/>
<dbReference type="Proteomes" id="UP000694036">
    <property type="component" value="Chromosome"/>
</dbReference>
<evidence type="ECO:0000313" key="2">
    <source>
        <dbReference type="Proteomes" id="UP000694036"/>
    </source>
</evidence>
<organism evidence="1 2">
    <name type="scientific">Saccharolobus shibatae</name>
    <dbReference type="NCBI Taxonomy" id="2286"/>
    <lineage>
        <taxon>Archaea</taxon>
        <taxon>Thermoproteota</taxon>
        <taxon>Thermoprotei</taxon>
        <taxon>Sulfolobales</taxon>
        <taxon>Sulfolobaceae</taxon>
        <taxon>Saccharolobus</taxon>
    </lineage>
</organism>
<gene>
    <name evidence="1" type="ORF">J5U22_01641</name>
</gene>
<dbReference type="EMBL" id="CP077713">
    <property type="protein sequence ID" value="QXJ35094.1"/>
    <property type="molecule type" value="Genomic_DNA"/>
</dbReference>
<sequence>MKEDSEMVNEGTLLIGLILEGIERAPAIIIKASSKSD</sequence>
<evidence type="ECO:0000313" key="1">
    <source>
        <dbReference type="EMBL" id="QXJ35094.1"/>
    </source>
</evidence>
<accession>A0A8F5C0W8</accession>
<dbReference type="AlphaFoldDB" id="A0A8F5C0W8"/>
<keyword evidence="2" id="KW-1185">Reference proteome</keyword>
<name>A0A8F5C0W8_9CREN</name>
<protein>
    <submittedName>
        <fullName evidence="1">Uncharacterized protein</fullName>
    </submittedName>
</protein>
<reference evidence="1 2" key="1">
    <citation type="journal article" date="2021" name="Environ. Microbiol.">
        <title>New insights into the diversity and evolution of the archaeal mobilome from three complete genomes of Saccharolobus shibatae.</title>
        <authorList>
            <person name="Medvedeva S."/>
            <person name="Brandt D."/>
            <person name="Cvirkaite-Krupovic V."/>
            <person name="Liu Y."/>
            <person name="Severinov K."/>
            <person name="Ishino S."/>
            <person name="Ishino Y."/>
            <person name="Prangishvili D."/>
            <person name="Kalinowski J."/>
            <person name="Krupovic M."/>
        </authorList>
    </citation>
    <scope>NUCLEOTIDE SEQUENCE [LARGE SCALE GENOMIC DNA]</scope>
    <source>
        <strain evidence="1 2">S38A</strain>
    </source>
</reference>